<keyword evidence="5" id="KW-1133">Transmembrane helix</keyword>
<feature type="coiled-coil region" evidence="4">
    <location>
        <begin position="204"/>
        <end position="376"/>
    </location>
</feature>
<dbReference type="InterPro" id="IPR027705">
    <property type="entry name" value="Flotillin_fam"/>
</dbReference>
<organism evidence="7 8">
    <name type="scientific">Schaalia canis</name>
    <dbReference type="NCBI Taxonomy" id="100469"/>
    <lineage>
        <taxon>Bacteria</taxon>
        <taxon>Bacillati</taxon>
        <taxon>Actinomycetota</taxon>
        <taxon>Actinomycetes</taxon>
        <taxon>Actinomycetales</taxon>
        <taxon>Actinomycetaceae</taxon>
        <taxon>Schaalia</taxon>
    </lineage>
</organism>
<reference evidence="7 8" key="1">
    <citation type="submission" date="2018-11" db="EMBL/GenBank/DDBJ databases">
        <title>Genomes From Bacteria Associated with the Canine Oral Cavity: a Test Case for Automated Genome-Based Taxonomic Assignment.</title>
        <authorList>
            <person name="Coil D.A."/>
            <person name="Jospin G."/>
            <person name="Darling A.E."/>
            <person name="Wallis C."/>
            <person name="Davis I.J."/>
            <person name="Harris S."/>
            <person name="Eisen J.A."/>
            <person name="Holcombe L.J."/>
            <person name="O'Flynn C."/>
        </authorList>
    </citation>
    <scope>NUCLEOTIDE SEQUENCE [LARGE SCALE GENOMIC DNA]</scope>
    <source>
        <strain evidence="7 8">OH770</strain>
    </source>
</reference>
<evidence type="ECO:0000256" key="2">
    <source>
        <dbReference type="ARBA" id="ARBA00007161"/>
    </source>
</evidence>
<feature type="domain" description="Band 7" evidence="6">
    <location>
        <begin position="36"/>
        <end position="219"/>
    </location>
</feature>
<evidence type="ECO:0000256" key="1">
    <source>
        <dbReference type="ARBA" id="ARBA00004370"/>
    </source>
</evidence>
<dbReference type="InterPro" id="IPR036013">
    <property type="entry name" value="Band_7/SPFH_dom_sf"/>
</dbReference>
<name>A0A3P1SD68_9ACTO</name>
<comment type="similarity">
    <text evidence="2">Belongs to the band 7/mec-2 family. Flotillin subfamily.</text>
</comment>
<dbReference type="RefSeq" id="WP_124871321.1">
    <property type="nucleotide sequence ID" value="NZ_RQZF01000009.1"/>
</dbReference>
<comment type="caution">
    <text evidence="7">The sequence shown here is derived from an EMBL/GenBank/DDBJ whole genome shotgun (WGS) entry which is preliminary data.</text>
</comment>
<dbReference type="Proteomes" id="UP000280444">
    <property type="component" value="Unassembled WGS sequence"/>
</dbReference>
<keyword evidence="4" id="KW-0175">Coiled coil</keyword>
<dbReference type="OrthoDB" id="9786220at2"/>
<dbReference type="AlphaFoldDB" id="A0A3P1SD68"/>
<evidence type="ECO:0000313" key="7">
    <source>
        <dbReference type="EMBL" id="RRC94840.1"/>
    </source>
</evidence>
<dbReference type="SUPFAM" id="SSF117892">
    <property type="entry name" value="Band 7/SPFH domain"/>
    <property type="match status" value="1"/>
</dbReference>
<dbReference type="Pfam" id="PF01145">
    <property type="entry name" value="Band_7"/>
    <property type="match status" value="1"/>
</dbReference>
<dbReference type="GO" id="GO:0002020">
    <property type="term" value="F:protease binding"/>
    <property type="evidence" value="ECO:0007669"/>
    <property type="project" value="TreeGrafter"/>
</dbReference>
<evidence type="ECO:0000313" key="8">
    <source>
        <dbReference type="Proteomes" id="UP000280444"/>
    </source>
</evidence>
<evidence type="ECO:0000256" key="4">
    <source>
        <dbReference type="SAM" id="Coils"/>
    </source>
</evidence>
<sequence>MTIVLLEILIPILIILALIALAFGLIVFSLRRWIRVASPDEALVISGRKQTIDGVTSPVTVVVNGRALINPITQRAETISLRSRQVSLQAEAQSEDNVTLQVEGVAIVKIGSSPTLVRRAAERFASQDSAIEHFTTEQLEGALRGVVATLSVEVLMRDRKKFSDQIATDVSAELEEQGLILDSFQIKGITDAVGYIQSLGVPQIQAKRREAEIAQTNAERAITQRQIATDEENLVEQTRLDQNRANAEAEVGKAQAEAEQAEALARAQAQQRVLEQEALNRQAQLDAEVRRTAEADRYRREQDAEAKAYEQTKAAEARAYEQMKDAEAKASIIERQAEARLFEAEKDAEARRFQAEKEAEATRLKASANAEAIEAEGRARAEALRQEADALSYNQQALLAVRALETLPSLMASFAEGYSNVGEVTLIGGADSSMAEHFNGEQGTALAATFATLKASTGIDMAAIIQGRVEGAAMGKAIGEELSAASDSE</sequence>
<dbReference type="GO" id="GO:0072659">
    <property type="term" value="P:protein localization to plasma membrane"/>
    <property type="evidence" value="ECO:0007669"/>
    <property type="project" value="TreeGrafter"/>
</dbReference>
<evidence type="ECO:0000256" key="3">
    <source>
        <dbReference type="ARBA" id="ARBA00023136"/>
    </source>
</evidence>
<comment type="subcellular location">
    <subcellularLocation>
        <location evidence="1">Membrane</location>
    </subcellularLocation>
</comment>
<dbReference type="EMBL" id="RQZF01000009">
    <property type="protein sequence ID" value="RRC94840.1"/>
    <property type="molecule type" value="Genomic_DNA"/>
</dbReference>
<dbReference type="CDD" id="cd03399">
    <property type="entry name" value="SPFH_flotillin"/>
    <property type="match status" value="1"/>
</dbReference>
<protein>
    <submittedName>
        <fullName evidence="7">Flotillin family protein</fullName>
    </submittedName>
</protein>
<dbReference type="InterPro" id="IPR001107">
    <property type="entry name" value="Band_7"/>
</dbReference>
<evidence type="ECO:0000256" key="5">
    <source>
        <dbReference type="SAM" id="Phobius"/>
    </source>
</evidence>
<dbReference type="PANTHER" id="PTHR13806:SF46">
    <property type="entry name" value="FLOTILLIN-1-RELATED"/>
    <property type="match status" value="1"/>
</dbReference>
<feature type="transmembrane region" description="Helical" evidence="5">
    <location>
        <begin position="6"/>
        <end position="28"/>
    </location>
</feature>
<gene>
    <name evidence="7" type="ORF">EII11_08145</name>
</gene>
<evidence type="ECO:0000259" key="6">
    <source>
        <dbReference type="Pfam" id="PF01145"/>
    </source>
</evidence>
<keyword evidence="8" id="KW-1185">Reference proteome</keyword>
<proteinExistence type="inferred from homology"/>
<dbReference type="Gene3D" id="3.30.479.30">
    <property type="entry name" value="Band 7 domain"/>
    <property type="match status" value="1"/>
</dbReference>
<dbReference type="GO" id="GO:0005886">
    <property type="term" value="C:plasma membrane"/>
    <property type="evidence" value="ECO:0007669"/>
    <property type="project" value="TreeGrafter"/>
</dbReference>
<accession>A0A3P1SD68</accession>
<keyword evidence="3 5" id="KW-0472">Membrane</keyword>
<dbReference type="PANTHER" id="PTHR13806">
    <property type="entry name" value="FLOTILLIN-RELATED"/>
    <property type="match status" value="1"/>
</dbReference>
<keyword evidence="5" id="KW-0812">Transmembrane</keyword>